<gene>
    <name evidence="4" type="ORF">PARMNEM_LOCUS15177</name>
</gene>
<evidence type="ECO:0000256" key="1">
    <source>
        <dbReference type="PROSITE-ProRule" id="PRU01005"/>
    </source>
</evidence>
<proteinExistence type="predicted"/>
<sequence length="559" mass="65668">MKTSCPVTCRKKCSEKLAEDIRQRIFDMFWSIGDHSRQWDFLARYAVRSDKKRFTVDKENSKRLHTISYYLPSSQGDNIESTKISVCKTMFLRTLSISFNFVYTALEKSDKGNGFVEADQRGRHINHPKIINEDMVRSVIDHVEAFSPVQSHYTRQKSSRKYLESSLSFPKMFKLYNEWFDSNKYSSKATTVRQYRDIINKNINIGFHKPKKDVCEQCHIYENNKQVTQTDKEKHEEHLKEKEKARKIKTKDKELALQNNEILTAAFDLQKCLNVPHGNVSTFYYKRKLSLYNFTIFNLGSHQGYCFSWHQQTAKRGANEISSCVFKFIEDTVGEGVKDYRFWSDNCGGQNRNRIVFLMYMLASSKFSVDIRHRFLIVGHTQNEGDSMHALIERQTKDKILYTPDQWYTAFRFAKSDEKPYKVIEVSQDLIKDFKSKLKLINNWTTTNDGSKMPWNKVTEVVVKAENPFRVFYKTSYQDDAYKWIDCVKKLKATRNRRELNIDIDNISLAYQTPIPIDQNKHKDLMDLCKTLVIPKEYHLFFNNLISTNSNAADDSDSD</sequence>
<accession>A0AAV1LNF1</accession>
<organism evidence="4 5">
    <name type="scientific">Parnassius mnemosyne</name>
    <name type="common">clouded apollo</name>
    <dbReference type="NCBI Taxonomy" id="213953"/>
    <lineage>
        <taxon>Eukaryota</taxon>
        <taxon>Metazoa</taxon>
        <taxon>Ecdysozoa</taxon>
        <taxon>Arthropoda</taxon>
        <taxon>Hexapoda</taxon>
        <taxon>Insecta</taxon>
        <taxon>Pterygota</taxon>
        <taxon>Neoptera</taxon>
        <taxon>Endopterygota</taxon>
        <taxon>Lepidoptera</taxon>
        <taxon>Glossata</taxon>
        <taxon>Ditrysia</taxon>
        <taxon>Papilionoidea</taxon>
        <taxon>Papilionidae</taxon>
        <taxon>Parnassiinae</taxon>
        <taxon>Parnassini</taxon>
        <taxon>Parnassius</taxon>
        <taxon>Driopa</taxon>
    </lineage>
</organism>
<name>A0AAV1LNF1_9NEOP</name>
<feature type="domain" description="ShKT" evidence="3">
    <location>
        <begin position="1"/>
        <end position="13"/>
    </location>
</feature>
<dbReference type="PANTHER" id="PTHR10773:SF19">
    <property type="match status" value="1"/>
</dbReference>
<evidence type="ECO:0000313" key="4">
    <source>
        <dbReference type="EMBL" id="CAK1595744.1"/>
    </source>
</evidence>
<evidence type="ECO:0000313" key="5">
    <source>
        <dbReference type="Proteomes" id="UP001314205"/>
    </source>
</evidence>
<dbReference type="Proteomes" id="UP001314205">
    <property type="component" value="Unassembled WGS sequence"/>
</dbReference>
<comment type="caution">
    <text evidence="4">The sequence shown here is derived from an EMBL/GenBank/DDBJ whole genome shotgun (WGS) entry which is preliminary data.</text>
</comment>
<dbReference type="InterPro" id="IPR057191">
    <property type="entry name" value="DUF7869"/>
</dbReference>
<keyword evidence="2" id="KW-0175">Coiled coil</keyword>
<dbReference type="Pfam" id="PF25273">
    <property type="entry name" value="DUF7869"/>
    <property type="match status" value="1"/>
</dbReference>
<evidence type="ECO:0000259" key="3">
    <source>
        <dbReference type="PROSITE" id="PS51670"/>
    </source>
</evidence>
<protein>
    <recommendedName>
        <fullName evidence="3">ShKT domain-containing protein</fullName>
    </recommendedName>
</protein>
<dbReference type="PANTHER" id="PTHR10773">
    <property type="entry name" value="DNA-DIRECTED RNA POLYMERASES I, II, AND III SUBUNIT RPABC2"/>
    <property type="match status" value="1"/>
</dbReference>
<dbReference type="InterPro" id="IPR003582">
    <property type="entry name" value="ShKT_dom"/>
</dbReference>
<keyword evidence="5" id="KW-1185">Reference proteome</keyword>
<dbReference type="AlphaFoldDB" id="A0AAV1LNF1"/>
<evidence type="ECO:0000256" key="2">
    <source>
        <dbReference type="SAM" id="Coils"/>
    </source>
</evidence>
<reference evidence="4 5" key="1">
    <citation type="submission" date="2023-11" db="EMBL/GenBank/DDBJ databases">
        <authorList>
            <person name="Hedman E."/>
            <person name="Englund M."/>
            <person name="Stromberg M."/>
            <person name="Nyberg Akerstrom W."/>
            <person name="Nylinder S."/>
            <person name="Jareborg N."/>
            <person name="Kallberg Y."/>
            <person name="Kronander E."/>
        </authorList>
    </citation>
    <scope>NUCLEOTIDE SEQUENCE [LARGE SCALE GENOMIC DNA]</scope>
</reference>
<dbReference type="PROSITE" id="PS51670">
    <property type="entry name" value="SHKT"/>
    <property type="match status" value="1"/>
</dbReference>
<dbReference type="EMBL" id="CAVLGL010000093">
    <property type="protein sequence ID" value="CAK1595744.1"/>
    <property type="molecule type" value="Genomic_DNA"/>
</dbReference>
<comment type="caution">
    <text evidence="1">Lacks conserved residue(s) required for the propagation of feature annotation.</text>
</comment>
<feature type="coiled-coil region" evidence="2">
    <location>
        <begin position="225"/>
        <end position="252"/>
    </location>
</feature>